<dbReference type="GO" id="GO:0005634">
    <property type="term" value="C:nucleus"/>
    <property type="evidence" value="ECO:0007669"/>
    <property type="project" value="UniProtKB-SubCell"/>
</dbReference>
<dbReference type="GO" id="GO:0003684">
    <property type="term" value="F:damaged DNA binding"/>
    <property type="evidence" value="ECO:0007669"/>
    <property type="project" value="TreeGrafter"/>
</dbReference>
<dbReference type="Pfam" id="PF08573">
    <property type="entry name" value="SAE2"/>
    <property type="match status" value="1"/>
</dbReference>
<feature type="compositionally biased region" description="Basic and acidic residues" evidence="5">
    <location>
        <begin position="416"/>
        <end position="452"/>
    </location>
</feature>
<dbReference type="PANTHER" id="PTHR15107">
    <property type="entry name" value="RETINOBLASTOMA BINDING PROTEIN 8"/>
    <property type="match status" value="1"/>
</dbReference>
<feature type="domain" description="DNA endonuclease activator Ctp1 C-terminal" evidence="6">
    <location>
        <begin position="526"/>
        <end position="559"/>
    </location>
</feature>
<dbReference type="GO" id="GO:0010212">
    <property type="term" value="P:response to ionizing radiation"/>
    <property type="evidence" value="ECO:0007669"/>
    <property type="project" value="EnsemblPlants"/>
</dbReference>
<keyword evidence="8" id="KW-1185">Reference proteome</keyword>
<organism evidence="7 8">
    <name type="scientific">Chenopodium quinoa</name>
    <name type="common">Quinoa</name>
    <dbReference type="NCBI Taxonomy" id="63459"/>
    <lineage>
        <taxon>Eukaryota</taxon>
        <taxon>Viridiplantae</taxon>
        <taxon>Streptophyta</taxon>
        <taxon>Embryophyta</taxon>
        <taxon>Tracheophyta</taxon>
        <taxon>Spermatophyta</taxon>
        <taxon>Magnoliopsida</taxon>
        <taxon>eudicotyledons</taxon>
        <taxon>Gunneridae</taxon>
        <taxon>Pentapetalae</taxon>
        <taxon>Caryophyllales</taxon>
        <taxon>Chenopodiaceae</taxon>
        <taxon>Chenopodioideae</taxon>
        <taxon>Atripliceae</taxon>
        <taxon>Chenopodium</taxon>
    </lineage>
</organism>
<dbReference type="InterPro" id="IPR013882">
    <property type="entry name" value="Ctp1_C"/>
</dbReference>
<sequence length="561" mass="64373">MSAKSVQKIYLEARNAAENEWKERQSKLELQMKQLILEKELVLDECKAFMVEKSRLVARVAELEDKLQQKTKEVEDAMESHAKLHDIIEAKSTTLRDRDLQMKEHEERMKLLVTKSQVLERKIDALDKELQEKNEDVTNGKELAKDLQRQIDSQELKIRNTEQMLSKSEKENKQLSTKLENVETSLDSLRNGYRRKIAEADEGKQLHEQLVHELTKKNQLLSALEREKKMLGEKLQESLGNRDDGVINTRVPHNDLAKQIELKTTELATEKLRRRDLHAAFKRLKSQQSYLLNKFGLTNEELLLQMKEEEGEPLNDDETNFTLSEVKKRNLASSVVACELNKVKQEINTMESSDDEKIVGLNQKLSSKSSSGSDSPTGNHWTTSRKTRNLGSLTGGKRPVSGWRETRSRQSPGGPDPHDDFLDTPYEDIRGNLHKSVKDSLRDVPAEIPKDMDSDDETQDIRAESAPKRQQLQAPRSGDGSKGFKYVEPVRKKAERENLNGIECKQCKKFYDAVLSNAKDGEVDGQKFRCEHHDGVSRHRYRYAPPLTPEGFWNIGFDTET</sequence>
<evidence type="ECO:0000313" key="8">
    <source>
        <dbReference type="Proteomes" id="UP000596660"/>
    </source>
</evidence>
<dbReference type="AlphaFoldDB" id="A0A803L196"/>
<dbReference type="InterPro" id="IPR033316">
    <property type="entry name" value="RBBP8-like"/>
</dbReference>
<evidence type="ECO:0000259" key="6">
    <source>
        <dbReference type="Pfam" id="PF08573"/>
    </source>
</evidence>
<reference evidence="7" key="2">
    <citation type="submission" date="2021-03" db="UniProtKB">
        <authorList>
            <consortium name="EnsemblPlants"/>
        </authorList>
    </citation>
    <scope>IDENTIFICATION</scope>
</reference>
<evidence type="ECO:0000256" key="1">
    <source>
        <dbReference type="ARBA" id="ARBA00004123"/>
    </source>
</evidence>
<name>A0A803L196_CHEQI</name>
<dbReference type="GO" id="GO:0007276">
    <property type="term" value="P:gamete generation"/>
    <property type="evidence" value="ECO:0007669"/>
    <property type="project" value="EnsemblPlants"/>
</dbReference>
<evidence type="ECO:0000256" key="2">
    <source>
        <dbReference type="ARBA" id="ARBA00022763"/>
    </source>
</evidence>
<dbReference type="GO" id="GO:0010792">
    <property type="term" value="P:DNA double-strand break processing involved in repair via single-strand annealing"/>
    <property type="evidence" value="ECO:0007669"/>
    <property type="project" value="TreeGrafter"/>
</dbReference>
<feature type="region of interest" description="Disordered" evidence="5">
    <location>
        <begin position="365"/>
        <end position="485"/>
    </location>
</feature>
<proteinExistence type="predicted"/>
<protein>
    <recommendedName>
        <fullName evidence="6">DNA endonuclease activator Ctp1 C-terminal domain-containing protein</fullName>
    </recommendedName>
</protein>
<comment type="subcellular location">
    <subcellularLocation>
        <location evidence="1">Nucleus</location>
    </subcellularLocation>
</comment>
<dbReference type="Proteomes" id="UP000596660">
    <property type="component" value="Unplaced"/>
</dbReference>
<evidence type="ECO:0000256" key="3">
    <source>
        <dbReference type="ARBA" id="ARBA00023242"/>
    </source>
</evidence>
<evidence type="ECO:0000256" key="4">
    <source>
        <dbReference type="SAM" id="Coils"/>
    </source>
</evidence>
<feature type="compositionally biased region" description="Low complexity" evidence="5">
    <location>
        <begin position="366"/>
        <end position="375"/>
    </location>
</feature>
<dbReference type="OMA" id="CEMENRV"/>
<evidence type="ECO:0000256" key="5">
    <source>
        <dbReference type="SAM" id="MobiDB-lite"/>
    </source>
</evidence>
<dbReference type="PANTHER" id="PTHR15107:SF0">
    <property type="entry name" value="DNA ENDONUCLEASE ACTIVATOR CTP1 C-TERMINAL DOMAIN-CONTAINING PROTEIN"/>
    <property type="match status" value="1"/>
</dbReference>
<keyword evidence="2" id="KW-0227">DNA damage</keyword>
<keyword evidence="4" id="KW-0175">Coiled coil</keyword>
<reference evidence="7" key="1">
    <citation type="journal article" date="2017" name="Nature">
        <title>The genome of Chenopodium quinoa.</title>
        <authorList>
            <person name="Jarvis D.E."/>
            <person name="Ho Y.S."/>
            <person name="Lightfoot D.J."/>
            <person name="Schmoeckel S.M."/>
            <person name="Li B."/>
            <person name="Borm T.J.A."/>
            <person name="Ohyanagi H."/>
            <person name="Mineta K."/>
            <person name="Michell C.T."/>
            <person name="Saber N."/>
            <person name="Kharbatia N.M."/>
            <person name="Rupper R.R."/>
            <person name="Sharp A.R."/>
            <person name="Dally N."/>
            <person name="Boughton B.A."/>
            <person name="Woo Y.H."/>
            <person name="Gao G."/>
            <person name="Schijlen E.G.W.M."/>
            <person name="Guo X."/>
            <person name="Momin A.A."/>
            <person name="Negrao S."/>
            <person name="Al-Babili S."/>
            <person name="Gehring C."/>
            <person name="Roessner U."/>
            <person name="Jung C."/>
            <person name="Murphy K."/>
            <person name="Arold S.T."/>
            <person name="Gojobori T."/>
            <person name="van der Linden C.G."/>
            <person name="van Loo E.N."/>
            <person name="Jellen E.N."/>
            <person name="Maughan P.J."/>
            <person name="Tester M."/>
        </authorList>
    </citation>
    <scope>NUCLEOTIDE SEQUENCE [LARGE SCALE GENOMIC DNA]</scope>
    <source>
        <strain evidence="7">cv. PI 614886</strain>
    </source>
</reference>
<accession>A0A803L196</accession>
<evidence type="ECO:0000313" key="7">
    <source>
        <dbReference type="EnsemblPlants" id="AUR62005634-RA:cds"/>
    </source>
</evidence>
<dbReference type="EnsemblPlants" id="AUR62005634-RA">
    <property type="protein sequence ID" value="AUR62005634-RA:cds"/>
    <property type="gene ID" value="AUR62005634"/>
</dbReference>
<feature type="coiled-coil region" evidence="4">
    <location>
        <begin position="18"/>
        <end position="241"/>
    </location>
</feature>
<keyword evidence="3" id="KW-0539">Nucleus</keyword>
<dbReference type="Gramene" id="AUR62005634-RA">
    <property type="protein sequence ID" value="AUR62005634-RA:cds"/>
    <property type="gene ID" value="AUR62005634"/>
</dbReference>